<reference evidence="1 2" key="1">
    <citation type="submission" date="2013-01" db="EMBL/GenBank/DDBJ databases">
        <authorList>
            <person name="Bench S."/>
        </authorList>
    </citation>
    <scope>NUCLEOTIDE SEQUENCE [LARGE SCALE GENOMIC DNA]</scope>
    <source>
        <strain evidence="1 2">WH 0401</strain>
    </source>
</reference>
<gene>
    <name evidence="1" type="ORF">CWATWH0401_886</name>
</gene>
<dbReference type="AlphaFoldDB" id="T2JHK7"/>
<comment type="caution">
    <text evidence="1">The sequence shown here is derived from an EMBL/GenBank/DDBJ whole genome shotgun (WGS) entry which is preliminary data.</text>
</comment>
<protein>
    <submittedName>
        <fullName evidence="1">Uncharacterized protein</fullName>
    </submittedName>
</protein>
<organism evidence="1 2">
    <name type="scientific">Crocosphaera watsonii WH 0401</name>
    <dbReference type="NCBI Taxonomy" id="555881"/>
    <lineage>
        <taxon>Bacteria</taxon>
        <taxon>Bacillati</taxon>
        <taxon>Cyanobacteriota</taxon>
        <taxon>Cyanophyceae</taxon>
        <taxon>Oscillatoriophycideae</taxon>
        <taxon>Chroococcales</taxon>
        <taxon>Aphanothecaceae</taxon>
        <taxon>Crocosphaera</taxon>
    </lineage>
</organism>
<proteinExistence type="predicted"/>
<dbReference type="Proteomes" id="UP000018198">
    <property type="component" value="Unassembled WGS sequence"/>
</dbReference>
<dbReference type="EMBL" id="CAQM01000908">
    <property type="protein sequence ID" value="CCQ64549.1"/>
    <property type="molecule type" value="Genomic_DNA"/>
</dbReference>
<evidence type="ECO:0000313" key="1">
    <source>
        <dbReference type="EMBL" id="CCQ64549.1"/>
    </source>
</evidence>
<name>T2JHK7_CROWT</name>
<reference evidence="1 2" key="2">
    <citation type="submission" date="2013-09" db="EMBL/GenBank/DDBJ databases">
        <title>Whole genome comparison of six Crocosphaera watsonii strains with differing phenotypes.</title>
        <authorList>
            <person name="Bench S.R."/>
            <person name="Heller P."/>
            <person name="Frank I."/>
            <person name="Arciniega M."/>
            <person name="Shilova I.N."/>
            <person name="Zehr J.P."/>
        </authorList>
    </citation>
    <scope>NUCLEOTIDE SEQUENCE [LARGE SCALE GENOMIC DNA]</scope>
    <source>
        <strain evidence="1 2">WH 0401</strain>
    </source>
</reference>
<accession>T2JHK7</accession>
<sequence>MTSLKLNCASVPSFEEVDQTLSNLLFWEPNICLVNSVYEMIRLQTHENWGNSEIIQACLKLQEYFNNIAGISEDI</sequence>
<evidence type="ECO:0000313" key="2">
    <source>
        <dbReference type="Proteomes" id="UP000018198"/>
    </source>
</evidence>
<dbReference type="RefSeq" id="WP_021837130.1">
    <property type="nucleotide sequence ID" value="NZ_CAQM01000908.1"/>
</dbReference>